<reference evidence="3 4" key="1">
    <citation type="submission" date="2021-07" db="EMBL/GenBank/DDBJ databases">
        <title>Genome data of Colletotrichum spaethianum.</title>
        <authorList>
            <person name="Utami Y.D."/>
            <person name="Hiruma K."/>
        </authorList>
    </citation>
    <scope>NUCLEOTIDE SEQUENCE [LARGE SCALE GENOMIC DNA]</scope>
    <source>
        <strain evidence="3 4">MAFF 242679</strain>
    </source>
</reference>
<feature type="region of interest" description="Disordered" evidence="1">
    <location>
        <begin position="16"/>
        <end position="37"/>
    </location>
</feature>
<gene>
    <name evidence="3" type="ORF">ColLi_08620</name>
</gene>
<name>A0AA37LVA1_9PEZI</name>
<keyword evidence="2" id="KW-1133">Transmembrane helix</keyword>
<comment type="caution">
    <text evidence="3">The sequence shown here is derived from an EMBL/GenBank/DDBJ whole genome shotgun (WGS) entry which is preliminary data.</text>
</comment>
<keyword evidence="2" id="KW-0472">Membrane</keyword>
<proteinExistence type="predicted"/>
<evidence type="ECO:0000313" key="3">
    <source>
        <dbReference type="EMBL" id="GJC85782.1"/>
    </source>
</evidence>
<evidence type="ECO:0000256" key="1">
    <source>
        <dbReference type="SAM" id="MobiDB-lite"/>
    </source>
</evidence>
<protein>
    <submittedName>
        <fullName evidence="3">Uncharacterized protein</fullName>
    </submittedName>
</protein>
<keyword evidence="4" id="KW-1185">Reference proteome</keyword>
<keyword evidence="2" id="KW-0812">Transmembrane</keyword>
<dbReference type="EMBL" id="BPPX01000019">
    <property type="protein sequence ID" value="GJC85782.1"/>
    <property type="molecule type" value="Genomic_DNA"/>
</dbReference>
<accession>A0AA37LVA1</accession>
<dbReference type="AlphaFoldDB" id="A0AA37LVA1"/>
<evidence type="ECO:0000313" key="4">
    <source>
        <dbReference type="Proteomes" id="UP001055172"/>
    </source>
</evidence>
<dbReference type="Proteomes" id="UP001055172">
    <property type="component" value="Unassembled WGS sequence"/>
</dbReference>
<sequence>MTAFVTWGYNFASSPPPPPIATAAEPKTTSTQAESPRKRFHIPRWLSLTVKVVLALAVVGLCVAGIIMLTDFFELTWSAKLMLANRIMGLESTILVGTSTMAPYSWKYGVKSTWGLVIGPGRRYVAQHC</sequence>
<organism evidence="3 4">
    <name type="scientific">Colletotrichum liriopes</name>
    <dbReference type="NCBI Taxonomy" id="708192"/>
    <lineage>
        <taxon>Eukaryota</taxon>
        <taxon>Fungi</taxon>
        <taxon>Dikarya</taxon>
        <taxon>Ascomycota</taxon>
        <taxon>Pezizomycotina</taxon>
        <taxon>Sordariomycetes</taxon>
        <taxon>Hypocreomycetidae</taxon>
        <taxon>Glomerellales</taxon>
        <taxon>Glomerellaceae</taxon>
        <taxon>Colletotrichum</taxon>
        <taxon>Colletotrichum spaethianum species complex</taxon>
    </lineage>
</organism>
<feature type="transmembrane region" description="Helical" evidence="2">
    <location>
        <begin position="45"/>
        <end position="67"/>
    </location>
</feature>
<evidence type="ECO:0000256" key="2">
    <source>
        <dbReference type="SAM" id="Phobius"/>
    </source>
</evidence>